<name>A0A6A6QCM7_9PEZI</name>
<dbReference type="OrthoDB" id="10391797at2759"/>
<accession>A0A6A6QCM7</accession>
<keyword evidence="3" id="KW-1185">Reference proteome</keyword>
<evidence type="ECO:0000313" key="2">
    <source>
        <dbReference type="EMBL" id="KAF2489760.1"/>
    </source>
</evidence>
<evidence type="ECO:0000313" key="3">
    <source>
        <dbReference type="Proteomes" id="UP000799750"/>
    </source>
</evidence>
<organism evidence="2 3">
    <name type="scientific">Lophium mytilinum</name>
    <dbReference type="NCBI Taxonomy" id="390894"/>
    <lineage>
        <taxon>Eukaryota</taxon>
        <taxon>Fungi</taxon>
        <taxon>Dikarya</taxon>
        <taxon>Ascomycota</taxon>
        <taxon>Pezizomycotina</taxon>
        <taxon>Dothideomycetes</taxon>
        <taxon>Pleosporomycetidae</taxon>
        <taxon>Mytilinidiales</taxon>
        <taxon>Mytilinidiaceae</taxon>
        <taxon>Lophium</taxon>
    </lineage>
</organism>
<proteinExistence type="predicted"/>
<dbReference type="EMBL" id="MU004198">
    <property type="protein sequence ID" value="KAF2489760.1"/>
    <property type="molecule type" value="Genomic_DNA"/>
</dbReference>
<feature type="region of interest" description="Disordered" evidence="1">
    <location>
        <begin position="1"/>
        <end position="39"/>
    </location>
</feature>
<protein>
    <submittedName>
        <fullName evidence="2">Uncharacterized protein</fullName>
    </submittedName>
</protein>
<dbReference type="Proteomes" id="UP000799750">
    <property type="component" value="Unassembled WGS sequence"/>
</dbReference>
<reference evidence="2" key="1">
    <citation type="journal article" date="2020" name="Stud. Mycol.">
        <title>101 Dothideomycetes genomes: a test case for predicting lifestyles and emergence of pathogens.</title>
        <authorList>
            <person name="Haridas S."/>
            <person name="Albert R."/>
            <person name="Binder M."/>
            <person name="Bloem J."/>
            <person name="Labutti K."/>
            <person name="Salamov A."/>
            <person name="Andreopoulos B."/>
            <person name="Baker S."/>
            <person name="Barry K."/>
            <person name="Bills G."/>
            <person name="Bluhm B."/>
            <person name="Cannon C."/>
            <person name="Castanera R."/>
            <person name="Culley D."/>
            <person name="Daum C."/>
            <person name="Ezra D."/>
            <person name="Gonzalez J."/>
            <person name="Henrissat B."/>
            <person name="Kuo A."/>
            <person name="Liang C."/>
            <person name="Lipzen A."/>
            <person name="Lutzoni F."/>
            <person name="Magnuson J."/>
            <person name="Mondo S."/>
            <person name="Nolan M."/>
            <person name="Ohm R."/>
            <person name="Pangilinan J."/>
            <person name="Park H.-J."/>
            <person name="Ramirez L."/>
            <person name="Alfaro M."/>
            <person name="Sun H."/>
            <person name="Tritt A."/>
            <person name="Yoshinaga Y."/>
            <person name="Zwiers L.-H."/>
            <person name="Turgeon B."/>
            <person name="Goodwin S."/>
            <person name="Spatafora J."/>
            <person name="Crous P."/>
            <person name="Grigoriev I."/>
        </authorList>
    </citation>
    <scope>NUCLEOTIDE SEQUENCE</scope>
    <source>
        <strain evidence="2">CBS 269.34</strain>
    </source>
</reference>
<dbReference type="AlphaFoldDB" id="A0A6A6QCM7"/>
<gene>
    <name evidence="2" type="ORF">BU16DRAFT_566860</name>
</gene>
<evidence type="ECO:0000256" key="1">
    <source>
        <dbReference type="SAM" id="MobiDB-lite"/>
    </source>
</evidence>
<sequence length="296" mass="34272">MPKLQSSVRKVERDVPYPSGAEPRSKRATTHKSLKSDKKRMTVNHAASAVPMKVRARKADEIIRKYQTPGWLTKLNDDSRFFHLPREVRDMIYGCVAVSDEEGTTYVCLQDDNKIRLPTVPGALQVSRRMRSEYFPVYVANTEFVLGLASINSIKVVERWLDFIEPEVTELNQMSLILRNTKWLRGVLSPNADVPEREESYYSGFAEFWVNFKESIADGNQIQSVGKELFYHDRTSRYVHQEVQQFQQMAEELRVHRAAETLTVSHVRRLIDTLLEITGRFIVQEAHINRANFGPW</sequence>